<dbReference type="eggNOG" id="COG0745">
    <property type="taxonomic scope" value="Bacteria"/>
</dbReference>
<dbReference type="InterPro" id="IPR029787">
    <property type="entry name" value="Nucleotide_cyclase"/>
</dbReference>
<dbReference type="InterPro" id="IPR011006">
    <property type="entry name" value="CheY-like_superfamily"/>
</dbReference>
<dbReference type="RefSeq" id="WP_035708710.1">
    <property type="nucleotide sequence ID" value="NZ_CAMIFG010000021.1"/>
</dbReference>
<protein>
    <recommendedName>
        <fullName evidence="1">diguanylate cyclase</fullName>
        <ecNumber evidence="1">2.7.7.65</ecNumber>
    </recommendedName>
</protein>
<dbReference type="SMART" id="SM00448">
    <property type="entry name" value="REC"/>
    <property type="match status" value="1"/>
</dbReference>
<gene>
    <name evidence="3" type="ORF">CN97_12280</name>
</gene>
<dbReference type="STRING" id="195105.CN97_12280"/>
<dbReference type="AlphaFoldDB" id="A0A086Y7V9"/>
<dbReference type="GO" id="GO:1902201">
    <property type="term" value="P:negative regulation of bacterial-type flagellum-dependent cell motility"/>
    <property type="evidence" value="ECO:0007669"/>
    <property type="project" value="TreeGrafter"/>
</dbReference>
<dbReference type="OrthoDB" id="9812260at2"/>
<evidence type="ECO:0000256" key="1">
    <source>
        <dbReference type="ARBA" id="ARBA00012528"/>
    </source>
</evidence>
<dbReference type="GO" id="GO:0052621">
    <property type="term" value="F:diguanylate cyclase activity"/>
    <property type="evidence" value="ECO:0007669"/>
    <property type="project" value="UniProtKB-EC"/>
</dbReference>
<dbReference type="Proteomes" id="UP000028826">
    <property type="component" value="Unassembled WGS sequence"/>
</dbReference>
<comment type="caution">
    <text evidence="3">The sequence shown here is derived from an EMBL/GenBank/DDBJ whole genome shotgun (WGS) entry which is preliminary data.</text>
</comment>
<organism evidence="3 4">
    <name type="scientific">Haematobacter massiliensis</name>
    <dbReference type="NCBI Taxonomy" id="195105"/>
    <lineage>
        <taxon>Bacteria</taxon>
        <taxon>Pseudomonadati</taxon>
        <taxon>Pseudomonadota</taxon>
        <taxon>Alphaproteobacteria</taxon>
        <taxon>Rhodobacterales</taxon>
        <taxon>Paracoccaceae</taxon>
        <taxon>Haematobacter</taxon>
    </lineage>
</organism>
<proteinExistence type="predicted"/>
<sequence>MVGKILIVDGVATNRIVLKVRLASACYETIQAETAAQGLTLARSHRPDAILLDVGLAAPSCVEMCRTLRRDPRTRRLPVIVLGASGGDQRLAALRAGADDAMPRPVDDMILLARLRSLLRASDRAGDFEEDVPGLGLSEAAETFEAAAHIAVVTLGTPSGDVCKRLGAALGGGRTQYLGRADALGSKDAADLYLLTAEEGREEEALQLMSDLRSRPSSRDAAICIQFPETSRAARAMAFDLGASDVVDAEASEAELAFRIQAQLRQKRLADRRRASLRAGLRLAVTDPLTGLPNRRHILPEIARTSAAGRNFAILALDIDRFKVVNDTWGHAAGDAVLVELARRIGTTIGNSGVLARIGGEEFLVLMPDAALPQAQQMAEDIRLVTAAVPVSLPDGAEDVFVTLSVGVATGAGREGAAEIIRRADQALLCAKAEGRDTVSVSLSAA</sequence>
<dbReference type="Gene3D" id="3.30.70.270">
    <property type="match status" value="1"/>
</dbReference>
<keyword evidence="4" id="KW-1185">Reference proteome</keyword>
<dbReference type="InterPro" id="IPR043128">
    <property type="entry name" value="Rev_trsase/Diguanyl_cyclase"/>
</dbReference>
<dbReference type="Pfam" id="PF00072">
    <property type="entry name" value="Response_reg"/>
    <property type="match status" value="1"/>
</dbReference>
<dbReference type="EC" id="2.7.7.65" evidence="1"/>
<dbReference type="PANTHER" id="PTHR45138">
    <property type="entry name" value="REGULATORY COMPONENTS OF SENSORY TRANSDUCTION SYSTEM"/>
    <property type="match status" value="1"/>
</dbReference>
<dbReference type="Pfam" id="PF00990">
    <property type="entry name" value="GGDEF"/>
    <property type="match status" value="1"/>
</dbReference>
<dbReference type="SUPFAM" id="SSF52172">
    <property type="entry name" value="CheY-like"/>
    <property type="match status" value="1"/>
</dbReference>
<evidence type="ECO:0000313" key="3">
    <source>
        <dbReference type="EMBL" id="KFI30359.1"/>
    </source>
</evidence>
<reference evidence="3 4" key="1">
    <citation type="submission" date="2014-03" db="EMBL/GenBank/DDBJ databases">
        <title>Genome of Haematobacter massiliensis CCUG 47968.</title>
        <authorList>
            <person name="Wang D."/>
            <person name="Wang G."/>
        </authorList>
    </citation>
    <scope>NUCLEOTIDE SEQUENCE [LARGE SCALE GENOMIC DNA]</scope>
    <source>
        <strain evidence="3 4">CCUG 47968</strain>
    </source>
</reference>
<evidence type="ECO:0000256" key="2">
    <source>
        <dbReference type="ARBA" id="ARBA00034247"/>
    </source>
</evidence>
<dbReference type="PANTHER" id="PTHR45138:SF9">
    <property type="entry name" value="DIGUANYLATE CYCLASE DGCM-RELATED"/>
    <property type="match status" value="1"/>
</dbReference>
<evidence type="ECO:0000313" key="4">
    <source>
        <dbReference type="Proteomes" id="UP000028826"/>
    </source>
</evidence>
<dbReference type="GO" id="GO:0043709">
    <property type="term" value="P:cell adhesion involved in single-species biofilm formation"/>
    <property type="evidence" value="ECO:0007669"/>
    <property type="project" value="TreeGrafter"/>
</dbReference>
<dbReference type="NCBIfam" id="TIGR00254">
    <property type="entry name" value="GGDEF"/>
    <property type="match status" value="1"/>
</dbReference>
<accession>A0A086Y7V9</accession>
<name>A0A086Y7V9_9RHOB</name>
<dbReference type="GO" id="GO:0005886">
    <property type="term" value="C:plasma membrane"/>
    <property type="evidence" value="ECO:0007669"/>
    <property type="project" value="TreeGrafter"/>
</dbReference>
<dbReference type="InterPro" id="IPR050469">
    <property type="entry name" value="Diguanylate_Cyclase"/>
</dbReference>
<dbReference type="GO" id="GO:0000160">
    <property type="term" value="P:phosphorelay signal transduction system"/>
    <property type="evidence" value="ECO:0007669"/>
    <property type="project" value="InterPro"/>
</dbReference>
<dbReference type="Gene3D" id="3.40.50.2300">
    <property type="match status" value="1"/>
</dbReference>
<dbReference type="PROSITE" id="PS50887">
    <property type="entry name" value="GGDEF"/>
    <property type="match status" value="1"/>
</dbReference>
<dbReference type="InterPro" id="IPR000160">
    <property type="entry name" value="GGDEF_dom"/>
</dbReference>
<dbReference type="PROSITE" id="PS50110">
    <property type="entry name" value="RESPONSE_REGULATORY"/>
    <property type="match status" value="1"/>
</dbReference>
<comment type="catalytic activity">
    <reaction evidence="2">
        <text>2 GTP = 3',3'-c-di-GMP + 2 diphosphate</text>
        <dbReference type="Rhea" id="RHEA:24898"/>
        <dbReference type="ChEBI" id="CHEBI:33019"/>
        <dbReference type="ChEBI" id="CHEBI:37565"/>
        <dbReference type="ChEBI" id="CHEBI:58805"/>
        <dbReference type="EC" id="2.7.7.65"/>
    </reaction>
</comment>
<dbReference type="EMBL" id="JGYG01000003">
    <property type="protein sequence ID" value="KFI30359.1"/>
    <property type="molecule type" value="Genomic_DNA"/>
</dbReference>
<dbReference type="InterPro" id="IPR001789">
    <property type="entry name" value="Sig_transdc_resp-reg_receiver"/>
</dbReference>
<dbReference type="CDD" id="cd01949">
    <property type="entry name" value="GGDEF"/>
    <property type="match status" value="1"/>
</dbReference>
<dbReference type="eggNOG" id="COG3706">
    <property type="taxonomic scope" value="Bacteria"/>
</dbReference>
<dbReference type="SMART" id="SM00267">
    <property type="entry name" value="GGDEF"/>
    <property type="match status" value="1"/>
</dbReference>
<dbReference type="SUPFAM" id="SSF55073">
    <property type="entry name" value="Nucleotide cyclase"/>
    <property type="match status" value="1"/>
</dbReference>
<dbReference type="FunFam" id="3.30.70.270:FF:000001">
    <property type="entry name" value="Diguanylate cyclase domain protein"/>
    <property type="match status" value="1"/>
</dbReference>